<organism evidence="7 8">
    <name type="scientific">Gossypium australe</name>
    <dbReference type="NCBI Taxonomy" id="47621"/>
    <lineage>
        <taxon>Eukaryota</taxon>
        <taxon>Viridiplantae</taxon>
        <taxon>Streptophyta</taxon>
        <taxon>Embryophyta</taxon>
        <taxon>Tracheophyta</taxon>
        <taxon>Spermatophyta</taxon>
        <taxon>Magnoliopsida</taxon>
        <taxon>eudicotyledons</taxon>
        <taxon>Gunneridae</taxon>
        <taxon>Pentapetalae</taxon>
        <taxon>rosids</taxon>
        <taxon>malvids</taxon>
        <taxon>Malvales</taxon>
        <taxon>Malvaceae</taxon>
        <taxon>Malvoideae</taxon>
        <taxon>Gossypium</taxon>
    </lineage>
</organism>
<feature type="transmembrane region" description="Helical" evidence="6">
    <location>
        <begin position="194"/>
        <end position="215"/>
    </location>
</feature>
<sequence>MLLEMVREVSNWASYYICFSKAALFISGNFSRFSSFAEMKYAFLSVLITSITSYRLPIAAAIVNAQEGASLLVAVIVAYVADERLGRFKVVGYTTAAFITGLLILCFEYKDCRIFYVALLLVILGKGGRSPTLIAFLKDQFGRNQNSQVAEAEYQNGERAEARHQFWWCTAWFLGVLMYTIVSISSGLSLKEAILISSIITGAASLFFVQGIRCYSKEPSERKITSQIMNSWRRLVPFWITLLVYCLVEAAGSTFFLEQSDYLEDRIGNGFRILINYFSVLTSLTTFVTAGLVDFVTSKLCNKNQRKRAFVVRITLGMLVSVLCCITAWKVEVRRLKLIKEYGIPKSEVEQILMSILWLTPQYLLLGIMGGLVEEEMEGCFYNVVPESMKVYELQFKEIVMVMGKFLSKLPIFVFRGWFGDESSTSHLDRYFLMLAMISLGSLAFFSVAAYACYWKIAPEEEVVGSIMEIMEEGLAQATPASSSGEPLGNPSSAEQLITQEVSTKRLLEGASSPPHFPLHGDSMATTGWNNVGRISLRKRSSGNRV</sequence>
<evidence type="ECO:0000256" key="1">
    <source>
        <dbReference type="ARBA" id="ARBA00004141"/>
    </source>
</evidence>
<name>A0A5B6UAC2_9ROSI</name>
<dbReference type="AlphaFoldDB" id="A0A5B6UAC2"/>
<feature type="transmembrane region" description="Helical" evidence="6">
    <location>
        <begin position="236"/>
        <end position="257"/>
    </location>
</feature>
<comment type="caution">
    <text evidence="7">The sequence shown here is derived from an EMBL/GenBank/DDBJ whole genome shotgun (WGS) entry which is preliminary data.</text>
</comment>
<accession>A0A5B6UAC2</accession>
<keyword evidence="4 6" id="KW-1133">Transmembrane helix</keyword>
<reference evidence="7" key="1">
    <citation type="submission" date="2019-08" db="EMBL/GenBank/DDBJ databases">
        <authorList>
            <person name="Liu F."/>
        </authorList>
    </citation>
    <scope>NUCLEOTIDE SEQUENCE [LARGE SCALE GENOMIC DNA]</scope>
    <source>
        <strain evidence="7">PA1801</strain>
        <tissue evidence="7">Leaf</tissue>
    </source>
</reference>
<comment type="similarity">
    <text evidence="2">Belongs to the major facilitator superfamily. Proton-dependent oligopeptide transporter (POT/PTR) (TC 2.A.17) family.</text>
</comment>
<evidence type="ECO:0000313" key="8">
    <source>
        <dbReference type="Proteomes" id="UP000325315"/>
    </source>
</evidence>
<gene>
    <name evidence="7" type="ORF">EPI10_009731</name>
</gene>
<dbReference type="OrthoDB" id="975446at2759"/>
<dbReference type="SUPFAM" id="SSF103473">
    <property type="entry name" value="MFS general substrate transporter"/>
    <property type="match status" value="1"/>
</dbReference>
<dbReference type="Pfam" id="PF00854">
    <property type="entry name" value="PTR2"/>
    <property type="match status" value="1"/>
</dbReference>
<comment type="subcellular location">
    <subcellularLocation>
        <location evidence="1">Membrane</location>
        <topology evidence="1">Multi-pass membrane protein</topology>
    </subcellularLocation>
</comment>
<dbReference type="PANTHER" id="PTHR11654">
    <property type="entry name" value="OLIGOPEPTIDE TRANSPORTER-RELATED"/>
    <property type="match status" value="1"/>
</dbReference>
<evidence type="ECO:0000256" key="5">
    <source>
        <dbReference type="ARBA" id="ARBA00023136"/>
    </source>
</evidence>
<dbReference type="InterPro" id="IPR000109">
    <property type="entry name" value="POT_fam"/>
</dbReference>
<keyword evidence="8" id="KW-1185">Reference proteome</keyword>
<feature type="transmembrane region" description="Helical" evidence="6">
    <location>
        <begin position="399"/>
        <end position="419"/>
    </location>
</feature>
<feature type="transmembrane region" description="Helical" evidence="6">
    <location>
        <begin position="431"/>
        <end position="454"/>
    </location>
</feature>
<evidence type="ECO:0000256" key="4">
    <source>
        <dbReference type="ARBA" id="ARBA00022989"/>
    </source>
</evidence>
<feature type="transmembrane region" description="Helical" evidence="6">
    <location>
        <begin position="351"/>
        <end position="373"/>
    </location>
</feature>
<dbReference type="InterPro" id="IPR036259">
    <property type="entry name" value="MFS_trans_sf"/>
</dbReference>
<dbReference type="Gene3D" id="1.20.1250.20">
    <property type="entry name" value="MFS general substrate transporter like domains"/>
    <property type="match status" value="2"/>
</dbReference>
<feature type="transmembrane region" description="Helical" evidence="6">
    <location>
        <begin position="12"/>
        <end position="30"/>
    </location>
</feature>
<protein>
    <submittedName>
        <fullName evidence="7">Protein NRT1/PTR FAMILY 5.7-like</fullName>
    </submittedName>
</protein>
<feature type="transmembrane region" description="Helical" evidence="6">
    <location>
        <begin position="277"/>
        <end position="298"/>
    </location>
</feature>
<evidence type="ECO:0000256" key="6">
    <source>
        <dbReference type="SAM" id="Phobius"/>
    </source>
</evidence>
<dbReference type="EMBL" id="SMMG02000013">
    <property type="protein sequence ID" value="KAA3453726.1"/>
    <property type="molecule type" value="Genomic_DNA"/>
</dbReference>
<dbReference type="Proteomes" id="UP000325315">
    <property type="component" value="Unassembled WGS sequence"/>
</dbReference>
<feature type="transmembrane region" description="Helical" evidence="6">
    <location>
        <begin position="90"/>
        <end position="107"/>
    </location>
</feature>
<keyword evidence="5 6" id="KW-0472">Membrane</keyword>
<evidence type="ECO:0000256" key="2">
    <source>
        <dbReference type="ARBA" id="ARBA00005982"/>
    </source>
</evidence>
<dbReference type="GO" id="GO:0016020">
    <property type="term" value="C:membrane"/>
    <property type="evidence" value="ECO:0007669"/>
    <property type="project" value="UniProtKB-SubCell"/>
</dbReference>
<feature type="transmembrane region" description="Helical" evidence="6">
    <location>
        <begin position="166"/>
        <end position="188"/>
    </location>
</feature>
<evidence type="ECO:0000256" key="3">
    <source>
        <dbReference type="ARBA" id="ARBA00022692"/>
    </source>
</evidence>
<dbReference type="GO" id="GO:0022857">
    <property type="term" value="F:transmembrane transporter activity"/>
    <property type="evidence" value="ECO:0007669"/>
    <property type="project" value="InterPro"/>
</dbReference>
<feature type="transmembrane region" description="Helical" evidence="6">
    <location>
        <begin position="310"/>
        <end position="331"/>
    </location>
</feature>
<proteinExistence type="inferred from homology"/>
<keyword evidence="3 6" id="KW-0812">Transmembrane</keyword>
<evidence type="ECO:0000313" key="7">
    <source>
        <dbReference type="EMBL" id="KAA3453726.1"/>
    </source>
</evidence>